<dbReference type="Proteomes" id="UP000008281">
    <property type="component" value="Unassembled WGS sequence"/>
</dbReference>
<dbReference type="EMBL" id="DS268408">
    <property type="protein sequence ID" value="EFO85731.1"/>
    <property type="molecule type" value="Genomic_DNA"/>
</dbReference>
<dbReference type="eggNOG" id="ENOG502S4DZ">
    <property type="taxonomic scope" value="Eukaryota"/>
</dbReference>
<keyword evidence="2" id="KW-1185">Reference proteome</keyword>
<proteinExistence type="predicted"/>
<dbReference type="STRING" id="31234.E3LFF5"/>
<dbReference type="AlphaFoldDB" id="E3LFF5"/>
<reference evidence="1" key="1">
    <citation type="submission" date="2007-07" db="EMBL/GenBank/DDBJ databases">
        <title>PCAP assembly of the Caenorhabditis remanei genome.</title>
        <authorList>
            <consortium name="The Caenorhabditis remanei Sequencing Consortium"/>
            <person name="Wilson R.K."/>
        </authorList>
    </citation>
    <scope>NUCLEOTIDE SEQUENCE [LARGE SCALE GENOMIC DNA]</scope>
    <source>
        <strain evidence="1">PB4641</strain>
    </source>
</reference>
<dbReference type="PANTHER" id="PTHR37962">
    <property type="entry name" value="MALE STERILE (3) 76CA"/>
    <property type="match status" value="1"/>
</dbReference>
<gene>
    <name evidence="1" type="ORF">CRE_02170</name>
</gene>
<sequence length="384" mass="43489">MTRRRSRSENYEESIAFHRGVQPITLIEQECTLVWRFPIDISQSSIGGRTTLSNACTLIAIKTAELIHIHDIEMPVPQSKNRASKRVMGGAEMRERTKTTVLSSQNLEVVDITKESETKSCPPRIVSCLINGIIDGNEAYRKDAGENSTRNYNLPDAINACDLSFSEVDFKLSTGSLQETLPKLIKLAVRNPLFRSERRLVFILISCVRTVLIVFDRSQHSLTLFDAHHHLYTDKRSKNNFIIFCEYGYFHAETKKHGALIGTCRYSNLNSFAQWIQNFVFPDVKNTEEAFEISLIRITEVGTNKAQGVCKYIENVSTPLRTSIFEPEVSQENKENLKVFDYPVLRSILSKPPQIVAKIGAKRLLDSTNGKTSVASGRIKKQKK</sequence>
<dbReference type="HOGENOM" id="CLU_720104_0_0_1"/>
<dbReference type="PANTHER" id="PTHR37962:SF2">
    <property type="entry name" value="MALE STERILE (3) 76CA"/>
    <property type="match status" value="1"/>
</dbReference>
<protein>
    <submittedName>
        <fullName evidence="1">Uncharacterized protein</fullName>
    </submittedName>
</protein>
<accession>E3LFF5</accession>
<dbReference type="OrthoDB" id="5797993at2759"/>
<dbReference type="OMA" id="GTNKAQG"/>
<evidence type="ECO:0000313" key="2">
    <source>
        <dbReference type="Proteomes" id="UP000008281"/>
    </source>
</evidence>
<evidence type="ECO:0000313" key="1">
    <source>
        <dbReference type="EMBL" id="EFO85731.1"/>
    </source>
</evidence>
<name>E3LFF5_CAERE</name>
<organism evidence="2">
    <name type="scientific">Caenorhabditis remanei</name>
    <name type="common">Caenorhabditis vulgaris</name>
    <dbReference type="NCBI Taxonomy" id="31234"/>
    <lineage>
        <taxon>Eukaryota</taxon>
        <taxon>Metazoa</taxon>
        <taxon>Ecdysozoa</taxon>
        <taxon>Nematoda</taxon>
        <taxon>Chromadorea</taxon>
        <taxon>Rhabditida</taxon>
        <taxon>Rhabditina</taxon>
        <taxon>Rhabditomorpha</taxon>
        <taxon>Rhabditoidea</taxon>
        <taxon>Rhabditidae</taxon>
        <taxon>Peloderinae</taxon>
        <taxon>Caenorhabditis</taxon>
    </lineage>
</organism>